<accession>A0A059F5A8</accession>
<dbReference type="OrthoDB" id="2414538at2759"/>
<proteinExistence type="predicted"/>
<dbReference type="Proteomes" id="UP000030655">
    <property type="component" value="Unassembled WGS sequence"/>
</dbReference>
<dbReference type="Gene3D" id="3.30.342.10">
    <property type="entry name" value="DNA Polymerase, chain B, domain 1"/>
    <property type="match status" value="1"/>
</dbReference>
<reference evidence="2" key="1">
    <citation type="submission" date="2013-02" db="EMBL/GenBank/DDBJ databases">
        <authorList>
            <consortium name="The Broad Institute Genome Sequencing Platform"/>
            <person name="Cuomo C."/>
            <person name="Becnel J."/>
            <person name="Sanscrainte N."/>
            <person name="Walker B."/>
            <person name="Young S.K."/>
            <person name="Zeng Q."/>
            <person name="Gargeya S."/>
            <person name="Fitzgerald M."/>
            <person name="Haas B."/>
            <person name="Abouelleil A."/>
            <person name="Alvarado L."/>
            <person name="Arachchi H.M."/>
            <person name="Berlin A.M."/>
            <person name="Chapman S.B."/>
            <person name="Dewar J."/>
            <person name="Goldberg J."/>
            <person name="Griggs A."/>
            <person name="Gujja S."/>
            <person name="Hansen M."/>
            <person name="Howarth C."/>
            <person name="Imamovic A."/>
            <person name="Larimer J."/>
            <person name="McCowan C."/>
            <person name="Murphy C."/>
            <person name="Neiman D."/>
            <person name="Pearson M."/>
            <person name="Priest M."/>
            <person name="Roberts A."/>
            <person name="Saif S."/>
            <person name="Shea T."/>
            <person name="Sisk P."/>
            <person name="Sykes S."/>
            <person name="Wortman J."/>
            <person name="Nusbaum C."/>
            <person name="Birren B."/>
        </authorList>
    </citation>
    <scope>NUCLEOTIDE SEQUENCE [LARGE SCALE GENOMIC DNA]</scope>
    <source>
        <strain evidence="2">PRA339</strain>
    </source>
</reference>
<dbReference type="VEuPathDB" id="MicrosporidiaDB:H312_00315"/>
<reference evidence="1 2" key="2">
    <citation type="submission" date="2014-03" db="EMBL/GenBank/DDBJ databases">
        <title>The Genome Sequence of Anncaliia algerae insect isolate PRA339.</title>
        <authorList>
            <consortium name="The Broad Institute Genome Sequencing Platform"/>
            <consortium name="The Broad Institute Genome Sequencing Center for Infectious Disease"/>
            <person name="Cuomo C."/>
            <person name="Becnel J."/>
            <person name="Sanscrainte N."/>
            <person name="Walker B."/>
            <person name="Young S.K."/>
            <person name="Zeng Q."/>
            <person name="Gargeya S."/>
            <person name="Fitzgerald M."/>
            <person name="Haas B."/>
            <person name="Abouelleil A."/>
            <person name="Alvarado L."/>
            <person name="Arachchi H.M."/>
            <person name="Berlin A.M."/>
            <person name="Chapman S.B."/>
            <person name="Dewar J."/>
            <person name="Goldberg J."/>
            <person name="Griggs A."/>
            <person name="Gujja S."/>
            <person name="Hansen M."/>
            <person name="Howarth C."/>
            <person name="Imamovic A."/>
            <person name="Larimer J."/>
            <person name="McCowan C."/>
            <person name="Murphy C."/>
            <person name="Neiman D."/>
            <person name="Pearson M."/>
            <person name="Priest M."/>
            <person name="Roberts A."/>
            <person name="Saif S."/>
            <person name="Shea T."/>
            <person name="Sisk P."/>
            <person name="Sykes S."/>
            <person name="Wortman J."/>
            <person name="Nusbaum C."/>
            <person name="Birren B."/>
        </authorList>
    </citation>
    <scope>NUCLEOTIDE SEQUENCE [LARGE SCALE GENOMIC DNA]</scope>
    <source>
        <strain evidence="1 2">PRA339</strain>
    </source>
</reference>
<dbReference type="HOGENOM" id="CLU_2276807_0_0_1"/>
<keyword evidence="2" id="KW-1185">Reference proteome</keyword>
<dbReference type="AlphaFoldDB" id="A0A059F5A8"/>
<evidence type="ECO:0000313" key="1">
    <source>
        <dbReference type="EMBL" id="KCZ82292.1"/>
    </source>
</evidence>
<dbReference type="EMBL" id="KK365131">
    <property type="protein sequence ID" value="KCZ82292.1"/>
    <property type="molecule type" value="Genomic_DNA"/>
</dbReference>
<gene>
    <name evidence="1" type="ORF">H312_00315</name>
</gene>
<dbReference type="InterPro" id="IPR012337">
    <property type="entry name" value="RNaseH-like_sf"/>
</dbReference>
<name>A0A059F5A8_9MICR</name>
<sequence>MKNKITIFQLQIDSFIDEDTPYIIIHGLKNEKPIKVIVTDFLPYLYIEAPKEDIKDDLLYKLTNSLSKGKVSMITESYKYKLYGYSTEKVKFIKYFLQHLIP</sequence>
<evidence type="ECO:0000313" key="2">
    <source>
        <dbReference type="Proteomes" id="UP000030655"/>
    </source>
</evidence>
<dbReference type="SUPFAM" id="SSF53098">
    <property type="entry name" value="Ribonuclease H-like"/>
    <property type="match status" value="1"/>
</dbReference>
<protein>
    <submittedName>
        <fullName evidence="1">Uncharacterized protein</fullName>
    </submittedName>
</protein>
<organism evidence="1 2">
    <name type="scientific">Anncaliia algerae PRA339</name>
    <dbReference type="NCBI Taxonomy" id="1288291"/>
    <lineage>
        <taxon>Eukaryota</taxon>
        <taxon>Fungi</taxon>
        <taxon>Fungi incertae sedis</taxon>
        <taxon>Microsporidia</taxon>
        <taxon>Tubulinosematoidea</taxon>
        <taxon>Tubulinosematidae</taxon>
        <taxon>Anncaliia</taxon>
    </lineage>
</organism>